<dbReference type="AlphaFoldDB" id="A0A2U1THP0"/>
<evidence type="ECO:0000313" key="2">
    <source>
        <dbReference type="EMBL" id="PWC08395.1"/>
    </source>
</evidence>
<evidence type="ECO:0000313" key="3">
    <source>
        <dbReference type="Proteomes" id="UP000244962"/>
    </source>
</evidence>
<evidence type="ECO:0000256" key="1">
    <source>
        <dbReference type="SAM" id="MobiDB-lite"/>
    </source>
</evidence>
<protein>
    <recommendedName>
        <fullName evidence="4">Di-and tripeptidase</fullName>
    </recommendedName>
</protein>
<proteinExistence type="predicted"/>
<keyword evidence="3" id="KW-1185">Reference proteome</keyword>
<evidence type="ECO:0008006" key="4">
    <source>
        <dbReference type="Google" id="ProtNLM"/>
    </source>
</evidence>
<feature type="region of interest" description="Disordered" evidence="1">
    <location>
        <begin position="265"/>
        <end position="284"/>
    </location>
</feature>
<name>A0A2U1THP0_9MICO</name>
<accession>A0A2U1THP0</accession>
<sequence>MSTQSEQVRIVDDAFTATPPMDAARGPLWLRGIDKTLSVQRPVVVAHVRAVRRQYPGATPEQLIRVLEKRYLAAITSGGAAVGATAMVPGFGTGITIALSGAETVGFLETTALFAQSIAEVHGIALDDPVRSRALVMTLMLGKSGTDLVKQFTGQALRGGPPRTKYWGQLVASNVPQAVMGPVADELKRRFLKHFARNQGSSLVGKAMPFGIGAAIGGIGNHLAGKQVIEASRSAFGPAPLVLPLELEARQGPGRVSTTVRALRERMPTRSRQAKASRSTERSD</sequence>
<dbReference type="Proteomes" id="UP000244962">
    <property type="component" value="Unassembled WGS sequence"/>
</dbReference>
<gene>
    <name evidence="2" type="ORF">DF223_03420</name>
</gene>
<dbReference type="RefSeq" id="WP_108962156.1">
    <property type="nucleotide sequence ID" value="NZ_QEFB01000001.1"/>
</dbReference>
<reference evidence="3" key="1">
    <citation type="submission" date="2018-04" db="EMBL/GenBank/DDBJ databases">
        <authorList>
            <person name="Liu S."/>
            <person name="Wang Z."/>
            <person name="Li J."/>
        </authorList>
    </citation>
    <scope>NUCLEOTIDE SEQUENCE [LARGE SCALE GENOMIC DNA]</scope>
    <source>
        <strain evidence="3">622</strain>
    </source>
</reference>
<comment type="caution">
    <text evidence="2">The sequence shown here is derived from an EMBL/GenBank/DDBJ whole genome shotgun (WGS) entry which is preliminary data.</text>
</comment>
<dbReference type="EMBL" id="QEFB01000001">
    <property type="protein sequence ID" value="PWC08395.1"/>
    <property type="molecule type" value="Genomic_DNA"/>
</dbReference>
<organism evidence="2 3">
    <name type="scientific">Mycetocola zhujimingii</name>
    <dbReference type="NCBI Taxonomy" id="2079792"/>
    <lineage>
        <taxon>Bacteria</taxon>
        <taxon>Bacillati</taxon>
        <taxon>Actinomycetota</taxon>
        <taxon>Actinomycetes</taxon>
        <taxon>Micrococcales</taxon>
        <taxon>Microbacteriaceae</taxon>
        <taxon>Mycetocola</taxon>
    </lineage>
</organism>